<gene>
    <name evidence="1" type="ORF">METZ01_LOCUS238326</name>
</gene>
<sequence>VEKKLYSTVKIPMKTRIAFILTYKNALKKKNIRSIKLGLGGNKIRTVAYFLPEKEKFSRLAINYLKNLNKHNLEIKLICRSSVSELYNLSINHSELFISDRQLNRFGLPHSSTKYKMNQFIGDAAVDLNPEFDPVHGILMQKINSPLKIGFESKWSQKIFTITLTDNNQGFIEKQYSQINQLLGIG</sequence>
<reference evidence="1" key="1">
    <citation type="submission" date="2018-05" db="EMBL/GenBank/DDBJ databases">
        <authorList>
            <person name="Lanie J.A."/>
            <person name="Ng W.-L."/>
            <person name="Kazmierczak K.M."/>
            <person name="Andrzejewski T.M."/>
            <person name="Davidsen T.M."/>
            <person name="Wayne K.J."/>
            <person name="Tettelin H."/>
            <person name="Glass J.I."/>
            <person name="Rusch D."/>
            <person name="Podicherti R."/>
            <person name="Tsui H.-C.T."/>
            <person name="Winkler M.E."/>
        </authorList>
    </citation>
    <scope>NUCLEOTIDE SEQUENCE</scope>
</reference>
<protein>
    <submittedName>
        <fullName evidence="1">Uncharacterized protein</fullName>
    </submittedName>
</protein>
<feature type="non-terminal residue" evidence="1">
    <location>
        <position position="1"/>
    </location>
</feature>
<organism evidence="1">
    <name type="scientific">marine metagenome</name>
    <dbReference type="NCBI Taxonomy" id="408172"/>
    <lineage>
        <taxon>unclassified sequences</taxon>
        <taxon>metagenomes</taxon>
        <taxon>ecological metagenomes</taxon>
    </lineage>
</organism>
<name>A0A382HE90_9ZZZZ</name>
<evidence type="ECO:0000313" key="1">
    <source>
        <dbReference type="EMBL" id="SVB85472.1"/>
    </source>
</evidence>
<accession>A0A382HE90</accession>
<dbReference type="EMBL" id="UINC01060696">
    <property type="protein sequence ID" value="SVB85472.1"/>
    <property type="molecule type" value="Genomic_DNA"/>
</dbReference>
<dbReference type="AlphaFoldDB" id="A0A382HE90"/>
<proteinExistence type="predicted"/>